<protein>
    <submittedName>
        <fullName evidence="1">Uncharacterized protein</fullName>
    </submittedName>
</protein>
<dbReference type="AlphaFoldDB" id="S2NQC5"/>
<reference evidence="1 2" key="1">
    <citation type="journal article" date="2013" name="PLoS ONE">
        <title>Lactobacillus paracasei comparative genomics: towards species pan-genome definition and exploitation of diversity.</title>
        <authorList>
            <person name="Smokvina T."/>
            <person name="Wels M."/>
            <person name="Polka J."/>
            <person name="Chervaux C."/>
            <person name="Brisse S."/>
            <person name="Boekhorst J."/>
            <person name="van Hylckama Vlieg J.E."/>
            <person name="Siezen R.J."/>
        </authorList>
    </citation>
    <scope>NUCLEOTIDE SEQUENCE [LARGE SCALE GENOMIC DNA]</scope>
    <source>
        <strain evidence="1 2">Lpp225</strain>
    </source>
</reference>
<proteinExistence type="predicted"/>
<evidence type="ECO:0000313" key="2">
    <source>
        <dbReference type="Proteomes" id="UP000014270"/>
    </source>
</evidence>
<dbReference type="EMBL" id="ANMM01000017">
    <property type="protein sequence ID" value="EPC36986.1"/>
    <property type="molecule type" value="Genomic_DNA"/>
</dbReference>
<accession>S2NQC5</accession>
<sequence>MVSTKRRKALLLYQMNHAQISVIRANMNFGYIGLHHGLLDSF</sequence>
<name>S2NQC5_LACPA</name>
<comment type="caution">
    <text evidence="1">The sequence shown here is derived from an EMBL/GenBank/DDBJ whole genome shotgun (WGS) entry which is preliminary data.</text>
</comment>
<dbReference type="PATRIC" id="fig|1256225.3.peg.2253"/>
<organism evidence="1 2">
    <name type="scientific">Lacticaseibacillus paracasei subsp. paracasei Lpp225</name>
    <dbReference type="NCBI Taxonomy" id="1256225"/>
    <lineage>
        <taxon>Bacteria</taxon>
        <taxon>Bacillati</taxon>
        <taxon>Bacillota</taxon>
        <taxon>Bacilli</taxon>
        <taxon>Lactobacillales</taxon>
        <taxon>Lactobacillaceae</taxon>
        <taxon>Lacticaseibacillus</taxon>
    </lineage>
</organism>
<evidence type="ECO:0000313" key="1">
    <source>
        <dbReference type="EMBL" id="EPC36986.1"/>
    </source>
</evidence>
<gene>
    <name evidence="1" type="ORF">Lpp225_2179</name>
</gene>
<dbReference type="Proteomes" id="UP000014270">
    <property type="component" value="Unassembled WGS sequence"/>
</dbReference>